<evidence type="ECO:0000259" key="3">
    <source>
        <dbReference type="PROSITE" id="PS50157"/>
    </source>
</evidence>
<dbReference type="RefSeq" id="XP_073556628.1">
    <property type="nucleotide sequence ID" value="XM_073704918.1"/>
</dbReference>
<keyword evidence="1" id="KW-0677">Repeat</keyword>
<dbReference type="InterPro" id="IPR027417">
    <property type="entry name" value="P-loop_NTPase"/>
</dbReference>
<comment type="caution">
    <text evidence="4">The sequence shown here is derived from an EMBL/GenBank/DDBJ whole genome shotgun (WGS) entry which is preliminary data.</text>
</comment>
<evidence type="ECO:0000313" key="4">
    <source>
        <dbReference type="EMBL" id="TFB00427.1"/>
    </source>
</evidence>
<dbReference type="PROSITE" id="PS50157">
    <property type="entry name" value="ZINC_FINGER_C2H2_2"/>
    <property type="match status" value="2"/>
</dbReference>
<dbReference type="SUPFAM" id="SSF52540">
    <property type="entry name" value="P-loop containing nucleoside triphosphate hydrolases"/>
    <property type="match status" value="1"/>
</dbReference>
<dbReference type="PANTHER" id="PTHR10039">
    <property type="entry name" value="AMELOGENIN"/>
    <property type="match status" value="1"/>
</dbReference>
<dbReference type="Proteomes" id="UP001642720">
    <property type="component" value="Unassembled WGS sequence"/>
</dbReference>
<dbReference type="PROSITE" id="PS00028">
    <property type="entry name" value="ZINC_FINGER_C2H2_1"/>
    <property type="match status" value="2"/>
</dbReference>
<feature type="domain" description="C2H2-type" evidence="3">
    <location>
        <begin position="965"/>
        <end position="993"/>
    </location>
</feature>
<dbReference type="EMBL" id="PPTA01000011">
    <property type="protein sequence ID" value="TFB00427.1"/>
    <property type="molecule type" value="Genomic_DNA"/>
</dbReference>
<dbReference type="PANTHER" id="PTHR10039:SF14">
    <property type="entry name" value="NACHT DOMAIN-CONTAINING PROTEIN"/>
    <property type="match status" value="1"/>
</dbReference>
<dbReference type="Pfam" id="PF22939">
    <property type="entry name" value="WHD_GPIID"/>
    <property type="match status" value="1"/>
</dbReference>
<protein>
    <recommendedName>
        <fullName evidence="3">C2H2-type domain-containing protein</fullName>
    </recommendedName>
</protein>
<keyword evidence="2" id="KW-0862">Zinc</keyword>
<evidence type="ECO:0000256" key="2">
    <source>
        <dbReference type="PROSITE-ProRule" id="PRU00042"/>
    </source>
</evidence>
<keyword evidence="2" id="KW-0863">Zinc-finger</keyword>
<accession>A0ABY2GWW9</accession>
<dbReference type="InterPro" id="IPR036236">
    <property type="entry name" value="Znf_C2H2_sf"/>
</dbReference>
<reference evidence="4 5" key="1">
    <citation type="submission" date="2018-01" db="EMBL/GenBank/DDBJ databases">
        <title>Genome characterization of the sugarcane-associated fungus Trichoderma ghanense CCMA-1212 and their application in lignocelulose bioconversion.</title>
        <authorList>
            <person name="Steindorff A.S."/>
            <person name="Mendes T.D."/>
            <person name="Vilela E.S.D."/>
            <person name="Rodrigues D.S."/>
            <person name="Formighieri E.F."/>
            <person name="Melo I.S."/>
            <person name="Favaro L.C.L."/>
        </authorList>
    </citation>
    <scope>NUCLEOTIDE SEQUENCE [LARGE SCALE GENOMIC DNA]</scope>
    <source>
        <strain evidence="4 5">CCMA-1212</strain>
    </source>
</reference>
<dbReference type="InterPro" id="IPR013087">
    <property type="entry name" value="Znf_C2H2_type"/>
</dbReference>
<gene>
    <name evidence="4" type="ORF">CCMA1212_007756</name>
</gene>
<keyword evidence="5" id="KW-1185">Reference proteome</keyword>
<dbReference type="InterPro" id="IPR056884">
    <property type="entry name" value="NPHP3-like_N"/>
</dbReference>
<dbReference type="SUPFAM" id="SSF57667">
    <property type="entry name" value="beta-beta-alpha zinc fingers"/>
    <property type="match status" value="1"/>
</dbReference>
<dbReference type="InterPro" id="IPR054471">
    <property type="entry name" value="GPIID_WHD"/>
</dbReference>
<proteinExistence type="predicted"/>
<dbReference type="Pfam" id="PF24883">
    <property type="entry name" value="NPHP3_N"/>
    <property type="match status" value="1"/>
</dbReference>
<dbReference type="SMART" id="SM00355">
    <property type="entry name" value="ZnF_C2H2"/>
    <property type="match status" value="3"/>
</dbReference>
<dbReference type="GeneID" id="300579368"/>
<keyword evidence="2" id="KW-0479">Metal-binding</keyword>
<evidence type="ECO:0000313" key="5">
    <source>
        <dbReference type="Proteomes" id="UP001642720"/>
    </source>
</evidence>
<evidence type="ECO:0000256" key="1">
    <source>
        <dbReference type="ARBA" id="ARBA00022737"/>
    </source>
</evidence>
<name>A0ABY2GWW9_9HYPO</name>
<organism evidence="4 5">
    <name type="scientific">Trichoderma ghanense</name>
    <dbReference type="NCBI Taxonomy" id="65468"/>
    <lineage>
        <taxon>Eukaryota</taxon>
        <taxon>Fungi</taxon>
        <taxon>Dikarya</taxon>
        <taxon>Ascomycota</taxon>
        <taxon>Pezizomycotina</taxon>
        <taxon>Sordariomycetes</taxon>
        <taxon>Hypocreomycetidae</taxon>
        <taxon>Hypocreales</taxon>
        <taxon>Hypocreaceae</taxon>
        <taxon>Trichoderma</taxon>
    </lineage>
</organism>
<sequence>MDGVSMDPKELLDIVDKFLAEAVKPYEKGLFQSTALDDVREYINSVQSIRESTKNMINMKRIQLFLTGMEHFEKALVALNFEHVAKIMACVWGPLRFLLEVTNVTDKEIDNLLDVYAKIGNRLPLLYEHVRLFIAVPDTVTCLVQIYQDVMTFHQLAYGLFSLRPALFQKAYKPTWKALNATTDHLLSALERHKAFIQESGPSFHISAPTPNLNADLLTESFCQDSIHVGCVKTKFYDYLYSLKRWRGDFEDREELRKEREKKSVLAWISASRKTDSLHKKFQDTRICADTGRWLFKRYSEVSDWMREDQPAESAIWLQGSRGFGKTILASLLIDELGELRTKRKKYTIPPGSKVYSFYCQEEDSEHSTYLGILKGILHQMVDSNEDLLPLCLDKAEASGSPSLADAETAQYLIEAFIEYNTRQYVIIDGIDECETAEARKAASFFMGLVTKCDNDIKQGRLRLLFMSQPIPDLAKTKIMPEDDACVQLKATDNAEDIRSYVRKRISDFSESRATQSGFNLSESDKDQIESSICHRSEEMFLYAHLAVEYLLQQPTKEKLKEKIKEDMAPKELSQIYEKLLGVVQAELLSLAEGQDHWNMAKRLIGWLVCAKRPLKWHEMQSILSYDHVQQKVDFDNKMLRQDASKYLGSLVHVLEGGHIRIVHSTARNYIIRNKYINAQAVHCELAVLCLRYLCLISDSKAYTEGERKEKAKLGWFSFQDYACSQWHSHISTVIEMCGDYFHGPNQSHAEMFGSALQDFMDNHGADLTKAPHRDFENQEPPELTRFPGLPFYENLCNLWNHIYTHQKGEFKIRNTVGIASIDEALAENRNTLETLTPDTEAYHHDTIEDYYGPNLFKCKRLLCKFFYVGYDRKEDREAHNSRHDRPYQCPVQCNAAPIGFPTKKDKERHVRQYHPDLSDGPSMFEAMRRRNGSRSFACSLCDMQFTRKINLLGHERSHFGEKPYKCSTCDKAFARLSDCNRHQKQVHANRTTR</sequence>
<dbReference type="Gene3D" id="3.30.160.60">
    <property type="entry name" value="Classic Zinc Finger"/>
    <property type="match status" value="2"/>
</dbReference>
<dbReference type="Gene3D" id="3.40.50.300">
    <property type="entry name" value="P-loop containing nucleotide triphosphate hydrolases"/>
    <property type="match status" value="1"/>
</dbReference>
<feature type="domain" description="C2H2-type" evidence="3">
    <location>
        <begin position="937"/>
        <end position="964"/>
    </location>
</feature>